<evidence type="ECO:0000313" key="5">
    <source>
        <dbReference type="Proteomes" id="UP001418222"/>
    </source>
</evidence>
<sequence>MAPRKGSKRGKPDDETTSTDPAATPGNVPGCLRLIPPSTVSISIRAKPGSKTATITEVSEEAVFVQIDAPAKEGEANAALVDFISSWFLCGRDYAPWADFIDGFIGRFGPIEYVDLEAHLQKLRHEGSVMEYHTEFERLANRDIVQIRAVQVLGVKRRQVSISSGSKSRVKVVLVEEVTPEKVFDGLSKACPGQ</sequence>
<dbReference type="SUPFAM" id="SSF69786">
    <property type="entry name" value="YggU-like"/>
    <property type="match status" value="1"/>
</dbReference>
<comment type="caution">
    <text evidence="4">The sequence shown here is derived from an EMBL/GenBank/DDBJ whole genome shotgun (WGS) entry which is preliminary data.</text>
</comment>
<comment type="similarity">
    <text evidence="1">Belongs to the UPF0235 family.</text>
</comment>
<evidence type="ECO:0000313" key="4">
    <source>
        <dbReference type="EMBL" id="KAK8921045.1"/>
    </source>
</evidence>
<protein>
    <recommendedName>
        <fullName evidence="3">Retrotransposon gag domain-containing protein</fullName>
    </recommendedName>
</protein>
<feature type="domain" description="Retrotransposon gag" evidence="3">
    <location>
        <begin position="96"/>
        <end position="142"/>
    </location>
</feature>
<dbReference type="InterPro" id="IPR003746">
    <property type="entry name" value="DUF167"/>
</dbReference>
<keyword evidence="5" id="KW-1185">Reference proteome</keyword>
<dbReference type="Pfam" id="PF02594">
    <property type="entry name" value="DUF167"/>
    <property type="match status" value="1"/>
</dbReference>
<dbReference type="Gene3D" id="3.30.1200.10">
    <property type="entry name" value="YggU-like"/>
    <property type="match status" value="1"/>
</dbReference>
<dbReference type="EMBL" id="JBBWWQ010000018">
    <property type="protein sequence ID" value="KAK8921045.1"/>
    <property type="molecule type" value="Genomic_DNA"/>
</dbReference>
<name>A0AAP0AZ39_9ASPA</name>
<dbReference type="PANTHER" id="PTHR47817">
    <property type="entry name" value="OS04G0686300 PROTEIN"/>
    <property type="match status" value="1"/>
</dbReference>
<accession>A0AAP0AZ39</accession>
<dbReference type="AlphaFoldDB" id="A0AAP0AZ39"/>
<dbReference type="PANTHER" id="PTHR47817:SF2">
    <property type="entry name" value="OS04G0686300 PROTEIN"/>
    <property type="match status" value="1"/>
</dbReference>
<evidence type="ECO:0000256" key="2">
    <source>
        <dbReference type="SAM" id="MobiDB-lite"/>
    </source>
</evidence>
<feature type="region of interest" description="Disordered" evidence="2">
    <location>
        <begin position="1"/>
        <end position="30"/>
    </location>
</feature>
<gene>
    <name evidence="4" type="ORF">KSP39_PZI020903</name>
</gene>
<reference evidence="4 5" key="1">
    <citation type="journal article" date="2022" name="Nat. Plants">
        <title>Genomes of leafy and leafless Platanthera orchids illuminate the evolution of mycoheterotrophy.</title>
        <authorList>
            <person name="Li M.H."/>
            <person name="Liu K.W."/>
            <person name="Li Z."/>
            <person name="Lu H.C."/>
            <person name="Ye Q.L."/>
            <person name="Zhang D."/>
            <person name="Wang J.Y."/>
            <person name="Li Y.F."/>
            <person name="Zhong Z.M."/>
            <person name="Liu X."/>
            <person name="Yu X."/>
            <person name="Liu D.K."/>
            <person name="Tu X.D."/>
            <person name="Liu B."/>
            <person name="Hao Y."/>
            <person name="Liao X.Y."/>
            <person name="Jiang Y.T."/>
            <person name="Sun W.H."/>
            <person name="Chen J."/>
            <person name="Chen Y.Q."/>
            <person name="Ai Y."/>
            <person name="Zhai J.W."/>
            <person name="Wu S.S."/>
            <person name="Zhou Z."/>
            <person name="Hsiao Y.Y."/>
            <person name="Wu W.L."/>
            <person name="Chen Y.Y."/>
            <person name="Lin Y.F."/>
            <person name="Hsu J.L."/>
            <person name="Li C.Y."/>
            <person name="Wang Z.W."/>
            <person name="Zhao X."/>
            <person name="Zhong W.Y."/>
            <person name="Ma X.K."/>
            <person name="Ma L."/>
            <person name="Huang J."/>
            <person name="Chen G.Z."/>
            <person name="Huang M.Z."/>
            <person name="Huang L."/>
            <person name="Peng D.H."/>
            <person name="Luo Y.B."/>
            <person name="Zou S.Q."/>
            <person name="Chen S.P."/>
            <person name="Lan S."/>
            <person name="Tsai W.C."/>
            <person name="Van de Peer Y."/>
            <person name="Liu Z.J."/>
        </authorList>
    </citation>
    <scope>NUCLEOTIDE SEQUENCE [LARGE SCALE GENOMIC DNA]</scope>
    <source>
        <strain evidence="4">Lor287</strain>
    </source>
</reference>
<organism evidence="4 5">
    <name type="scientific">Platanthera zijinensis</name>
    <dbReference type="NCBI Taxonomy" id="2320716"/>
    <lineage>
        <taxon>Eukaryota</taxon>
        <taxon>Viridiplantae</taxon>
        <taxon>Streptophyta</taxon>
        <taxon>Embryophyta</taxon>
        <taxon>Tracheophyta</taxon>
        <taxon>Spermatophyta</taxon>
        <taxon>Magnoliopsida</taxon>
        <taxon>Liliopsida</taxon>
        <taxon>Asparagales</taxon>
        <taxon>Orchidaceae</taxon>
        <taxon>Orchidoideae</taxon>
        <taxon>Orchideae</taxon>
        <taxon>Orchidinae</taxon>
        <taxon>Platanthera</taxon>
    </lineage>
</organism>
<evidence type="ECO:0000256" key="1">
    <source>
        <dbReference type="ARBA" id="ARBA00010364"/>
    </source>
</evidence>
<evidence type="ECO:0000259" key="3">
    <source>
        <dbReference type="Pfam" id="PF03732"/>
    </source>
</evidence>
<dbReference type="Proteomes" id="UP001418222">
    <property type="component" value="Unassembled WGS sequence"/>
</dbReference>
<proteinExistence type="inferred from homology"/>
<dbReference type="InterPro" id="IPR005162">
    <property type="entry name" value="Retrotrans_gag_dom"/>
</dbReference>
<dbReference type="Pfam" id="PF03732">
    <property type="entry name" value="Retrotrans_gag"/>
    <property type="match status" value="1"/>
</dbReference>
<dbReference type="SMART" id="SM01152">
    <property type="entry name" value="DUF167"/>
    <property type="match status" value="1"/>
</dbReference>
<dbReference type="NCBIfam" id="TIGR00251">
    <property type="entry name" value="DUF167 family protein"/>
    <property type="match status" value="1"/>
</dbReference>
<dbReference type="InterPro" id="IPR036591">
    <property type="entry name" value="YggU-like_sf"/>
</dbReference>